<feature type="signal peptide" evidence="1">
    <location>
        <begin position="1"/>
        <end position="28"/>
    </location>
</feature>
<evidence type="ECO:0000256" key="1">
    <source>
        <dbReference type="SAM" id="SignalP"/>
    </source>
</evidence>
<dbReference type="AlphaFoldDB" id="A0A7U8GSB8"/>
<dbReference type="Proteomes" id="UP000002171">
    <property type="component" value="Unassembled WGS sequence"/>
</dbReference>
<keyword evidence="3" id="KW-1185">Reference proteome</keyword>
<name>A0A7U8GSB8_NEPCE</name>
<evidence type="ECO:0000313" key="2">
    <source>
        <dbReference type="EMBL" id="EAR61153.1"/>
    </source>
</evidence>
<accession>A0A7U8GSB8</accession>
<protein>
    <submittedName>
        <fullName evidence="2">Uncharacterized protein</fullName>
    </submittedName>
</protein>
<comment type="caution">
    <text evidence="2">The sequence shown here is derived from an EMBL/GenBank/DDBJ whole genome shotgun (WGS) entry which is preliminary data.</text>
</comment>
<dbReference type="RefSeq" id="WP_007021435.1">
    <property type="nucleotide sequence ID" value="NZ_CH724126.1"/>
</dbReference>
<dbReference type="EMBL" id="AAOW01000010">
    <property type="protein sequence ID" value="EAR61153.1"/>
    <property type="molecule type" value="Genomic_DNA"/>
</dbReference>
<sequence>MKTINVRLNARHIPIVLMFFLVSPVTTASDFSLSTFQASSQLLAQVSVGKAINKDPDIELVYREKAVESLRIKEKKSKFYLALLMALKNR</sequence>
<keyword evidence="1" id="KW-0732">Signal</keyword>
<evidence type="ECO:0000313" key="3">
    <source>
        <dbReference type="Proteomes" id="UP000002171"/>
    </source>
</evidence>
<gene>
    <name evidence="2" type="ORF">MED92_04844</name>
</gene>
<feature type="chain" id="PRO_5030830048" evidence="1">
    <location>
        <begin position="29"/>
        <end position="90"/>
    </location>
</feature>
<organism evidence="2 3">
    <name type="scientific">Neptuniibacter caesariensis</name>
    <dbReference type="NCBI Taxonomy" id="207954"/>
    <lineage>
        <taxon>Bacteria</taxon>
        <taxon>Pseudomonadati</taxon>
        <taxon>Pseudomonadota</taxon>
        <taxon>Gammaproteobacteria</taxon>
        <taxon>Oceanospirillales</taxon>
        <taxon>Oceanospirillaceae</taxon>
        <taxon>Neptuniibacter</taxon>
    </lineage>
</organism>
<reference evidence="2 3" key="1">
    <citation type="submission" date="2006-02" db="EMBL/GenBank/DDBJ databases">
        <authorList>
            <person name="Pinhassi J."/>
            <person name="Pedros-Alio C."/>
            <person name="Ferriera S."/>
            <person name="Johnson J."/>
            <person name="Kravitz S."/>
            <person name="Halpern A."/>
            <person name="Remington K."/>
            <person name="Beeson K."/>
            <person name="Tran B."/>
            <person name="Rogers Y.-H."/>
            <person name="Friedman R."/>
            <person name="Venter J.C."/>
        </authorList>
    </citation>
    <scope>NUCLEOTIDE SEQUENCE [LARGE SCALE GENOMIC DNA]</scope>
    <source>
        <strain evidence="2 3">MED92</strain>
    </source>
</reference>
<proteinExistence type="predicted"/>